<dbReference type="OrthoDB" id="205346at2759"/>
<dbReference type="Pfam" id="PF09409">
    <property type="entry name" value="PUB"/>
    <property type="match status" value="1"/>
</dbReference>
<proteinExistence type="predicted"/>
<dbReference type="Proteomes" id="UP000789595">
    <property type="component" value="Unassembled WGS sequence"/>
</dbReference>
<name>A0A7S3ZTS7_9STRA</name>
<feature type="region of interest" description="Disordered" evidence="3">
    <location>
        <begin position="94"/>
        <end position="142"/>
    </location>
</feature>
<dbReference type="EMBL" id="CAKKNE010000006">
    <property type="protein sequence ID" value="CAH0379705.1"/>
    <property type="molecule type" value="Genomic_DNA"/>
</dbReference>
<evidence type="ECO:0000256" key="2">
    <source>
        <dbReference type="ARBA" id="ARBA00022840"/>
    </source>
</evidence>
<dbReference type="EMBL" id="HBIW01010791">
    <property type="protein sequence ID" value="CAE0693772.1"/>
    <property type="molecule type" value="Transcribed_RNA"/>
</dbReference>
<evidence type="ECO:0000313" key="6">
    <source>
        <dbReference type="EMBL" id="CAE0693772.1"/>
    </source>
</evidence>
<evidence type="ECO:0000313" key="7">
    <source>
        <dbReference type="EMBL" id="CAH0379705.1"/>
    </source>
</evidence>
<dbReference type="Gene3D" id="1.20.58.2190">
    <property type="match status" value="1"/>
</dbReference>
<keyword evidence="2" id="KW-0067">ATP-binding</keyword>
<dbReference type="InterPro" id="IPR036339">
    <property type="entry name" value="PUB-like_dom_sf"/>
</dbReference>
<dbReference type="InterPro" id="IPR018997">
    <property type="entry name" value="PUB_domain"/>
</dbReference>
<dbReference type="SUPFAM" id="SSF143503">
    <property type="entry name" value="PUG domain-like"/>
    <property type="match status" value="1"/>
</dbReference>
<dbReference type="Pfam" id="PF00004">
    <property type="entry name" value="AAA"/>
    <property type="match status" value="1"/>
</dbReference>
<dbReference type="PANTHER" id="PTHR23077:SF171">
    <property type="entry name" value="NUCLEAR VALOSIN-CONTAINING PROTEIN-LIKE"/>
    <property type="match status" value="1"/>
</dbReference>
<evidence type="ECO:0000259" key="4">
    <source>
        <dbReference type="Pfam" id="PF00004"/>
    </source>
</evidence>
<dbReference type="InterPro" id="IPR050168">
    <property type="entry name" value="AAA_ATPase_domain"/>
</dbReference>
<accession>A0A7S3ZTS7</accession>
<organism evidence="6">
    <name type="scientific">Pelagomonas calceolata</name>
    <dbReference type="NCBI Taxonomy" id="35677"/>
    <lineage>
        <taxon>Eukaryota</taxon>
        <taxon>Sar</taxon>
        <taxon>Stramenopiles</taxon>
        <taxon>Ochrophyta</taxon>
        <taxon>Pelagophyceae</taxon>
        <taxon>Pelagomonadales</taxon>
        <taxon>Pelagomonadaceae</taxon>
        <taxon>Pelagomonas</taxon>
    </lineage>
</organism>
<dbReference type="PANTHER" id="PTHR23077">
    <property type="entry name" value="AAA-FAMILY ATPASE"/>
    <property type="match status" value="1"/>
</dbReference>
<dbReference type="SMART" id="SM00580">
    <property type="entry name" value="PUG"/>
    <property type="match status" value="1"/>
</dbReference>
<dbReference type="SUPFAM" id="SSF52540">
    <property type="entry name" value="P-loop containing nucleoside triphosphate hydrolases"/>
    <property type="match status" value="1"/>
</dbReference>
<dbReference type="InterPro" id="IPR027417">
    <property type="entry name" value="P-loop_NTPase"/>
</dbReference>
<sequence>MSLGSLPRDALDALETIASNLQREPHNAKFRTLRLSNAAVQRRLGSHAARAALAGLGFVKRDDAMTLETIDMRAVERTLAAVKAAKNTEGITWNVVDTTMPSPPPKQAWGTQRSPSPKKPPKPRAPLDAERNRVTRPNTSWDDVVGLGQVKTELQQIAREMQGGPRWEDRLILLYGPPGCGKGLLAACLATEWGRGDLVTVHGAELRSEFSRSKSEAKRFYDRARSLAPCVLLVRGLELNDCGDALMDLKGPDDRVIVIVTCSVLPTTPSRRRRALRSRATEGLAAFDQLLNVPMPSSFERSRLVASCLSRSSGSDSPAPPYDIDVDDLAGQMLGFAPRAVVRVVDAARRNASRRKPRASVLESDFDMVLDAVPSLDTLAPNREASDGLVCDWGDALAWRAITPAAERALRAADGDESEATPVKRGIR</sequence>
<reference evidence="7" key="2">
    <citation type="submission" date="2021-11" db="EMBL/GenBank/DDBJ databases">
        <authorList>
            <consortium name="Genoscope - CEA"/>
            <person name="William W."/>
        </authorList>
    </citation>
    <scope>NUCLEOTIDE SEQUENCE</scope>
</reference>
<evidence type="ECO:0000259" key="5">
    <source>
        <dbReference type="Pfam" id="PF09409"/>
    </source>
</evidence>
<evidence type="ECO:0008006" key="9">
    <source>
        <dbReference type="Google" id="ProtNLM"/>
    </source>
</evidence>
<keyword evidence="8" id="KW-1185">Reference proteome</keyword>
<evidence type="ECO:0000313" key="8">
    <source>
        <dbReference type="Proteomes" id="UP000789595"/>
    </source>
</evidence>
<feature type="domain" description="ATPase AAA-type core" evidence="4">
    <location>
        <begin position="172"/>
        <end position="234"/>
    </location>
</feature>
<dbReference type="GO" id="GO:0005524">
    <property type="term" value="F:ATP binding"/>
    <property type="evidence" value="ECO:0007669"/>
    <property type="project" value="UniProtKB-KW"/>
</dbReference>
<keyword evidence="1" id="KW-0547">Nucleotide-binding</keyword>
<dbReference type="InterPro" id="IPR003959">
    <property type="entry name" value="ATPase_AAA_core"/>
</dbReference>
<protein>
    <recommendedName>
        <fullName evidence="9">AAA+ ATPase domain-containing protein</fullName>
    </recommendedName>
</protein>
<dbReference type="AlphaFoldDB" id="A0A7S3ZTS7"/>
<dbReference type="GO" id="GO:0016887">
    <property type="term" value="F:ATP hydrolysis activity"/>
    <property type="evidence" value="ECO:0007669"/>
    <property type="project" value="InterPro"/>
</dbReference>
<dbReference type="CDD" id="cd09212">
    <property type="entry name" value="PUB"/>
    <property type="match status" value="1"/>
</dbReference>
<feature type="domain" description="PUB" evidence="5">
    <location>
        <begin position="9"/>
        <end position="63"/>
    </location>
</feature>
<dbReference type="Gene3D" id="3.40.50.300">
    <property type="entry name" value="P-loop containing nucleotide triphosphate hydrolases"/>
    <property type="match status" value="1"/>
</dbReference>
<evidence type="ECO:0000256" key="3">
    <source>
        <dbReference type="SAM" id="MobiDB-lite"/>
    </source>
</evidence>
<evidence type="ECO:0000256" key="1">
    <source>
        <dbReference type="ARBA" id="ARBA00022741"/>
    </source>
</evidence>
<gene>
    <name evidence="6" type="ORF">PCAL00307_LOCUS9208</name>
    <name evidence="7" type="ORF">PECAL_6P13370</name>
</gene>
<reference evidence="6" key="1">
    <citation type="submission" date="2021-01" db="EMBL/GenBank/DDBJ databases">
        <authorList>
            <person name="Corre E."/>
            <person name="Pelletier E."/>
            <person name="Niang G."/>
            <person name="Scheremetjew M."/>
            <person name="Finn R."/>
            <person name="Kale V."/>
            <person name="Holt S."/>
            <person name="Cochrane G."/>
            <person name="Meng A."/>
            <person name="Brown T."/>
            <person name="Cohen L."/>
        </authorList>
    </citation>
    <scope>NUCLEOTIDE SEQUENCE</scope>
    <source>
        <strain evidence="6">CCMP1756</strain>
    </source>
</reference>